<name>A0A0N4YE34_NIPBR</name>
<feature type="chain" id="PRO_5043125694" evidence="1">
    <location>
        <begin position="21"/>
        <end position="138"/>
    </location>
</feature>
<keyword evidence="1" id="KW-0732">Signal</keyword>
<evidence type="ECO:0000313" key="4">
    <source>
        <dbReference type="WBParaSite" id="NBR_0001492501-mRNA-1"/>
    </source>
</evidence>
<dbReference type="AlphaFoldDB" id="A0A0N4YE34"/>
<keyword evidence="3" id="KW-1185">Reference proteome</keyword>
<dbReference type="EMBL" id="UYSL01021539">
    <property type="protein sequence ID" value="VDL78520.1"/>
    <property type="molecule type" value="Genomic_DNA"/>
</dbReference>
<evidence type="ECO:0000313" key="3">
    <source>
        <dbReference type="Proteomes" id="UP000271162"/>
    </source>
</evidence>
<gene>
    <name evidence="2" type="ORF">NBR_LOCUS14926</name>
</gene>
<proteinExistence type="predicted"/>
<dbReference type="OMA" id="GANRDFK"/>
<sequence length="138" mass="14567">MRRCYASCCLAAVVLLNVDAQFNIPIPFGNIGLNKGKGGELEITSNEGFDLFGFGGKRNTKLVAGNGTFYIAKEDKALVNGTEYGGSGAFAFDKQKGINVGQNVTLGDMTVVGGPGRESNFIADLLATLRQLFGKNPP</sequence>
<organism evidence="4">
    <name type="scientific">Nippostrongylus brasiliensis</name>
    <name type="common">Rat hookworm</name>
    <dbReference type="NCBI Taxonomy" id="27835"/>
    <lineage>
        <taxon>Eukaryota</taxon>
        <taxon>Metazoa</taxon>
        <taxon>Ecdysozoa</taxon>
        <taxon>Nematoda</taxon>
        <taxon>Chromadorea</taxon>
        <taxon>Rhabditida</taxon>
        <taxon>Rhabditina</taxon>
        <taxon>Rhabditomorpha</taxon>
        <taxon>Strongyloidea</taxon>
        <taxon>Heligmosomidae</taxon>
        <taxon>Nippostrongylus</taxon>
    </lineage>
</organism>
<protein>
    <submittedName>
        <fullName evidence="4">Flagellar basal body protein</fullName>
    </submittedName>
</protein>
<accession>A0A0N4YE34</accession>
<reference evidence="2 3" key="2">
    <citation type="submission" date="2018-11" db="EMBL/GenBank/DDBJ databases">
        <authorList>
            <consortium name="Pathogen Informatics"/>
        </authorList>
    </citation>
    <scope>NUCLEOTIDE SEQUENCE [LARGE SCALE GENOMIC DNA]</scope>
</reference>
<reference evidence="4" key="1">
    <citation type="submission" date="2017-02" db="UniProtKB">
        <authorList>
            <consortium name="WormBaseParasite"/>
        </authorList>
    </citation>
    <scope>IDENTIFICATION</scope>
</reference>
<feature type="signal peptide" evidence="1">
    <location>
        <begin position="1"/>
        <end position="20"/>
    </location>
</feature>
<evidence type="ECO:0000256" key="1">
    <source>
        <dbReference type="SAM" id="SignalP"/>
    </source>
</evidence>
<evidence type="ECO:0000313" key="2">
    <source>
        <dbReference type="EMBL" id="VDL78520.1"/>
    </source>
</evidence>
<dbReference type="Proteomes" id="UP000271162">
    <property type="component" value="Unassembled WGS sequence"/>
</dbReference>
<dbReference type="WBParaSite" id="NBR_0001492501-mRNA-1">
    <property type="protein sequence ID" value="NBR_0001492501-mRNA-1"/>
    <property type="gene ID" value="NBR_0001492501"/>
</dbReference>